<dbReference type="Proteomes" id="UP000029914">
    <property type="component" value="Plasmid pCdoos1"/>
</dbReference>
<dbReference type="KEGG" id="cdo:CDOO_13360"/>
<dbReference type="AlphaFoldDB" id="A0A097IJT3"/>
<dbReference type="RefSeq" id="WP_018023054.1">
    <property type="nucleotide sequence ID" value="NZ_AQUX01000026.1"/>
</dbReference>
<sequence>MLELGWGKAEGLANPRAALTEFYELPGRSDKVPLHIVQVGLGDEHVLGGGGDPLLLLPIFN</sequence>
<keyword evidence="2" id="KW-1185">Reference proteome</keyword>
<name>A0A097IJT3_9CORY</name>
<proteinExistence type="predicted"/>
<protein>
    <submittedName>
        <fullName evidence="1">Uncharacterized protein</fullName>
    </submittedName>
</protein>
<organism evidence="1 2">
    <name type="scientific">Corynebacterium doosanense CAU 212 = DSM 45436</name>
    <dbReference type="NCBI Taxonomy" id="558173"/>
    <lineage>
        <taxon>Bacteria</taxon>
        <taxon>Bacillati</taxon>
        <taxon>Actinomycetota</taxon>
        <taxon>Actinomycetes</taxon>
        <taxon>Mycobacteriales</taxon>
        <taxon>Corynebacteriaceae</taxon>
        <taxon>Corynebacterium</taxon>
    </lineage>
</organism>
<evidence type="ECO:0000313" key="2">
    <source>
        <dbReference type="Proteomes" id="UP000029914"/>
    </source>
</evidence>
<dbReference type="EMBL" id="CP006765">
    <property type="protein sequence ID" value="AIT62374.1"/>
    <property type="molecule type" value="Genomic_DNA"/>
</dbReference>
<reference evidence="1 2" key="1">
    <citation type="submission" date="2013-09" db="EMBL/GenBank/DDBJ databases">
        <title>Complete genome sequence of Corynebacterium doosanense CAU 212(T) (=DSM 45436(T)), isolated from activated sludge.</title>
        <authorList>
            <person name="Schaffert L."/>
            <person name="Albersmeier A."/>
            <person name="Kalinowski J."/>
            <person name="Ruckert C."/>
        </authorList>
    </citation>
    <scope>NUCLEOTIDE SEQUENCE [LARGE SCALE GENOMIC DNA]</scope>
    <source>
        <strain evidence="1 2">CAU 212</strain>
        <plasmid evidence="2">Plasmid pCdoos1</plasmid>
    </source>
</reference>
<keyword evidence="1" id="KW-0614">Plasmid</keyword>
<accession>A0A097IJT3</accession>
<gene>
    <name evidence="1" type="ORF">CDOO_13360</name>
</gene>
<evidence type="ECO:0000313" key="1">
    <source>
        <dbReference type="EMBL" id="AIT62374.1"/>
    </source>
</evidence>
<dbReference type="HOGENOM" id="CLU_2914651_0_0_11"/>
<geneLocation type="plasmid" evidence="1 2">
    <name>pCdoos1</name>
</geneLocation>